<comment type="caution">
    <text evidence="1">The sequence shown here is derived from an EMBL/GenBank/DDBJ whole genome shotgun (WGS) entry which is preliminary data.</text>
</comment>
<proteinExistence type="predicted"/>
<name>A0ABN0DWH7_AERSS</name>
<keyword evidence="2" id="KW-1185">Reference proteome</keyword>
<gene>
    <name evidence="1" type="ORF">IYQ_18561</name>
</gene>
<dbReference type="Proteomes" id="UP000006428">
    <property type="component" value="Unassembled WGS sequence"/>
</dbReference>
<evidence type="ECO:0000313" key="1">
    <source>
        <dbReference type="EMBL" id="EHI51041.1"/>
    </source>
</evidence>
<reference evidence="1 2" key="1">
    <citation type="journal article" date="2012" name="Front. Microbiol.">
        <title>Draft Genome Sequence of the Virulent Strain 01-B526 of the Fish Pathogen Aeromonas salmonicida.</title>
        <authorList>
            <person name="Charette S.J."/>
            <person name="Brochu F."/>
            <person name="Boyle B."/>
            <person name="Filion G."/>
            <person name="Tanaka K.H."/>
            <person name="Derome N."/>
        </authorList>
    </citation>
    <scope>NUCLEOTIDE SEQUENCE [LARGE SCALE GENOMIC DNA]</scope>
    <source>
        <strain evidence="1 2">01-B526</strain>
    </source>
</reference>
<accession>A0ABN0DWH7</accession>
<evidence type="ECO:0000313" key="2">
    <source>
        <dbReference type="Proteomes" id="UP000006428"/>
    </source>
</evidence>
<dbReference type="EMBL" id="AGVO01000069">
    <property type="protein sequence ID" value="EHI51041.1"/>
    <property type="molecule type" value="Genomic_DNA"/>
</dbReference>
<organism evidence="1 2">
    <name type="scientific">Aeromonas salmonicida subsp. salmonicida 01-B526</name>
    <dbReference type="NCBI Taxonomy" id="1076135"/>
    <lineage>
        <taxon>Bacteria</taxon>
        <taxon>Pseudomonadati</taxon>
        <taxon>Pseudomonadota</taxon>
        <taxon>Gammaproteobacteria</taxon>
        <taxon>Aeromonadales</taxon>
        <taxon>Aeromonadaceae</taxon>
        <taxon>Aeromonas</taxon>
    </lineage>
</organism>
<protein>
    <submittedName>
        <fullName evidence="1">Uncharacterized protein</fullName>
    </submittedName>
</protein>
<sequence>MNGTILLYFNMPLQDADNFTQVRYIVSLFNSYTFIIVEYRLSLYSSLNNG</sequence>